<keyword evidence="3" id="KW-0997">Cell inner membrane</keyword>
<name>A0ABV1HYI7_9FIRM</name>
<dbReference type="RefSeq" id="WP_349143873.1">
    <property type="nucleotide sequence ID" value="NZ_JBBMFC010000005.1"/>
</dbReference>
<keyword evidence="10" id="KW-1185">Reference proteome</keyword>
<dbReference type="InterPro" id="IPR010656">
    <property type="entry name" value="DctM"/>
</dbReference>
<evidence type="ECO:0000313" key="10">
    <source>
        <dbReference type="Proteomes" id="UP001470288"/>
    </source>
</evidence>
<evidence type="ECO:0000256" key="7">
    <source>
        <dbReference type="SAM" id="Phobius"/>
    </source>
</evidence>
<evidence type="ECO:0000256" key="3">
    <source>
        <dbReference type="ARBA" id="ARBA00022519"/>
    </source>
</evidence>
<feature type="transmembrane region" description="Helical" evidence="7">
    <location>
        <begin position="164"/>
        <end position="190"/>
    </location>
</feature>
<feature type="transmembrane region" description="Helical" evidence="7">
    <location>
        <begin position="211"/>
        <end position="229"/>
    </location>
</feature>
<dbReference type="Proteomes" id="UP001470288">
    <property type="component" value="Unassembled WGS sequence"/>
</dbReference>
<feature type="transmembrane region" description="Helical" evidence="7">
    <location>
        <begin position="132"/>
        <end position="158"/>
    </location>
</feature>
<feature type="transmembrane region" description="Helical" evidence="7">
    <location>
        <begin position="86"/>
        <end position="111"/>
    </location>
</feature>
<evidence type="ECO:0000256" key="5">
    <source>
        <dbReference type="ARBA" id="ARBA00022989"/>
    </source>
</evidence>
<evidence type="ECO:0000256" key="2">
    <source>
        <dbReference type="ARBA" id="ARBA00022475"/>
    </source>
</evidence>
<feature type="transmembrane region" description="Helical" evidence="7">
    <location>
        <begin position="235"/>
        <end position="253"/>
    </location>
</feature>
<gene>
    <name evidence="9" type="ORF">WMO62_03920</name>
</gene>
<feature type="transmembrane region" description="Helical" evidence="7">
    <location>
        <begin position="348"/>
        <end position="367"/>
    </location>
</feature>
<comment type="caution">
    <text evidence="9">The sequence shown here is derived from an EMBL/GenBank/DDBJ whole genome shotgun (WGS) entry which is preliminary data.</text>
</comment>
<dbReference type="NCBIfam" id="TIGR00786">
    <property type="entry name" value="dctM"/>
    <property type="match status" value="1"/>
</dbReference>
<dbReference type="EMBL" id="JBBMFC010000005">
    <property type="protein sequence ID" value="MEQ2577992.1"/>
    <property type="molecule type" value="Genomic_DNA"/>
</dbReference>
<dbReference type="PANTHER" id="PTHR33362:SF3">
    <property type="entry name" value="SIALIC ACID TRAP TRANSPORTER PERMEASE PROTEIN SIAT"/>
    <property type="match status" value="1"/>
</dbReference>
<keyword evidence="4 7" id="KW-0812">Transmembrane</keyword>
<dbReference type="Pfam" id="PF06808">
    <property type="entry name" value="DctM"/>
    <property type="match status" value="1"/>
</dbReference>
<dbReference type="PANTHER" id="PTHR33362">
    <property type="entry name" value="SIALIC ACID TRAP TRANSPORTER PERMEASE PROTEIN SIAT-RELATED"/>
    <property type="match status" value="1"/>
</dbReference>
<feature type="transmembrane region" description="Helical" evidence="7">
    <location>
        <begin position="311"/>
        <end position="336"/>
    </location>
</feature>
<keyword evidence="5 7" id="KW-1133">Transmembrane helix</keyword>
<protein>
    <submittedName>
        <fullName evidence="9">TRAP transporter large permease</fullName>
    </submittedName>
</protein>
<feature type="domain" description="TRAP C4-dicarboxylate transport system permease DctM subunit" evidence="8">
    <location>
        <begin position="5"/>
        <end position="413"/>
    </location>
</feature>
<feature type="transmembrane region" description="Helical" evidence="7">
    <location>
        <begin position="397"/>
        <end position="417"/>
    </location>
</feature>
<feature type="transmembrane region" description="Helical" evidence="7">
    <location>
        <begin position="44"/>
        <end position="66"/>
    </location>
</feature>
<comment type="subcellular location">
    <subcellularLocation>
        <location evidence="1">Cell inner membrane</location>
        <topology evidence="1">Multi-pass membrane protein</topology>
    </subcellularLocation>
</comment>
<evidence type="ECO:0000256" key="1">
    <source>
        <dbReference type="ARBA" id="ARBA00004429"/>
    </source>
</evidence>
<sequence>MVVFLVTFFVLMLIGVPICFCMLGSSALYIIVNDISARIIVEKFCTGPNSFTLLAIPFFILAANLMNNGGVTDRMFTFCRKWVGHFTGGLGHVNVLASVIFAGMSGAAVADAGGLGQLELKAMRDAHFDDDFTLAVTGASSTIGPVIPPSIPAVVYAVSAGCSIGGLFMAGIIPGLLMAASMCVVVYIWAKIKNYEKDPKATWKERWIATKRGFLSLLTPAIIIGGIWSGKFTPTEAAIVASLYAGFLSFVVYKQLKLSDLKALLLNTAEQTIVSLCIIASSAVFGWVLTYERIPQIAANWFLSLSDSPTVFIFLSMGILLIVGCFMETIAAITIMTPVLLPIATSMGYSPVHFGVVMILVLMIGLITPPVGLVTYTLANISGVAFTRIAKATMPFLGVLLIVLICIALFPQLSLFLPGLMGTGV</sequence>
<proteinExistence type="predicted"/>
<evidence type="ECO:0000256" key="6">
    <source>
        <dbReference type="ARBA" id="ARBA00023136"/>
    </source>
</evidence>
<dbReference type="InterPro" id="IPR004681">
    <property type="entry name" value="TRAP_DctM"/>
</dbReference>
<keyword evidence="2" id="KW-1003">Cell membrane</keyword>
<feature type="transmembrane region" description="Helical" evidence="7">
    <location>
        <begin position="6"/>
        <end position="32"/>
    </location>
</feature>
<feature type="transmembrane region" description="Helical" evidence="7">
    <location>
        <begin position="273"/>
        <end position="291"/>
    </location>
</feature>
<keyword evidence="6 7" id="KW-0472">Membrane</keyword>
<accession>A0ABV1HYI7</accession>
<organism evidence="9 10">
    <name type="scientific">Hominiventricola aquisgranensis</name>
    <dbReference type="NCBI Taxonomy" id="3133164"/>
    <lineage>
        <taxon>Bacteria</taxon>
        <taxon>Bacillati</taxon>
        <taxon>Bacillota</taxon>
        <taxon>Clostridia</taxon>
        <taxon>Lachnospirales</taxon>
        <taxon>Lachnospiraceae</taxon>
        <taxon>Hominiventricola</taxon>
    </lineage>
</organism>
<evidence type="ECO:0000259" key="8">
    <source>
        <dbReference type="Pfam" id="PF06808"/>
    </source>
</evidence>
<dbReference type="PIRSF" id="PIRSF006066">
    <property type="entry name" value="HI0050"/>
    <property type="match status" value="1"/>
</dbReference>
<reference evidence="9 10" key="1">
    <citation type="submission" date="2024-03" db="EMBL/GenBank/DDBJ databases">
        <title>Human intestinal bacterial collection.</title>
        <authorList>
            <person name="Pauvert C."/>
            <person name="Hitch T.C.A."/>
            <person name="Clavel T."/>
        </authorList>
    </citation>
    <scope>NUCLEOTIDE SEQUENCE [LARGE SCALE GENOMIC DNA]</scope>
    <source>
        <strain evidence="9 10">CLA-AA-H78B</strain>
    </source>
</reference>
<evidence type="ECO:0000313" key="9">
    <source>
        <dbReference type="EMBL" id="MEQ2577992.1"/>
    </source>
</evidence>
<evidence type="ECO:0000256" key="4">
    <source>
        <dbReference type="ARBA" id="ARBA00022692"/>
    </source>
</evidence>